<keyword evidence="2" id="KW-1185">Reference proteome</keyword>
<dbReference type="EMBL" id="CP135990">
    <property type="protein sequence ID" value="WPA92496.1"/>
    <property type="molecule type" value="Genomic_DNA"/>
</dbReference>
<reference evidence="1 2" key="1">
    <citation type="submission" date="2023-09" db="EMBL/GenBank/DDBJ databases">
        <title>Genomic Revisitation and Reclassification of the Genus Providencia.</title>
        <authorList>
            <person name="Dong X."/>
        </authorList>
    </citation>
    <scope>NUCLEOTIDE SEQUENCE [LARGE SCALE GENOMIC DNA]</scope>
    <source>
        <strain evidence="1 2">D4759</strain>
    </source>
</reference>
<accession>A0ABZ0N3X9</accession>
<proteinExistence type="predicted"/>
<dbReference type="RefSeq" id="WP_286272755.1">
    <property type="nucleotide sequence ID" value="NZ_CP135990.1"/>
</dbReference>
<organism evidence="1 2">
    <name type="scientific">Providencia zhijiangensis</name>
    <dbReference type="NCBI Taxonomy" id="3053982"/>
    <lineage>
        <taxon>Bacteria</taxon>
        <taxon>Pseudomonadati</taxon>
        <taxon>Pseudomonadota</taxon>
        <taxon>Gammaproteobacteria</taxon>
        <taxon>Enterobacterales</taxon>
        <taxon>Morganellaceae</taxon>
        <taxon>Providencia</taxon>
    </lineage>
</organism>
<sequence>MAPITEEKHDGQTLLVSSSRLNDGTSIMFYRIGTDKPKYEIEIYSHASRSSSEDIIWLDYDAEYGCGDVHSDTFLKIDDEAEEELSCHCYYSGDSIILHAQLPINTLRLIQASNRLQLRLSIAGLVINHGNHTILLSDRIISEWKQIIVLQ</sequence>
<evidence type="ECO:0000313" key="1">
    <source>
        <dbReference type="EMBL" id="WPA92496.1"/>
    </source>
</evidence>
<gene>
    <name evidence="1" type="ORF">QS795_001570</name>
</gene>
<evidence type="ECO:0000313" key="2">
    <source>
        <dbReference type="Proteomes" id="UP001302443"/>
    </source>
</evidence>
<dbReference type="Proteomes" id="UP001302443">
    <property type="component" value="Chromosome"/>
</dbReference>
<name>A0ABZ0N3X9_9GAMM</name>
<protein>
    <submittedName>
        <fullName evidence="1">Uncharacterized protein</fullName>
    </submittedName>
</protein>